<accession>A0A372IN40</accession>
<name>A0A372IN40_9BACT</name>
<protein>
    <submittedName>
        <fullName evidence="1">Uncharacterized protein</fullName>
    </submittedName>
</protein>
<keyword evidence="2" id="KW-1185">Reference proteome</keyword>
<evidence type="ECO:0000313" key="2">
    <source>
        <dbReference type="Proteomes" id="UP000264702"/>
    </source>
</evidence>
<sequence length="248" mass="28369">MSLRDEERRVLAEVGRFRVVTTRDLAETIYDGRRTRMERDLAFLREKGLVQIDSVNARRDGRGGRVERIEVASLTTDGRNVARQTSGLPQDQKLYAGMVKPREVEHDAQIYRAYRKEAERIENKGGSNLRVRLDYELKSDIQKAIHSARKAEPERDMHDIKREVAEQFDLPYVNDGIQIPDARIQYDLDQGSRAGHEDIEVLTAAYRPGHLRNKAQAGFHVYASASDRASLAAKIEDDSHLMENILEL</sequence>
<comment type="caution">
    <text evidence="1">The sequence shown here is derived from an EMBL/GenBank/DDBJ whole genome shotgun (WGS) entry which is preliminary data.</text>
</comment>
<dbReference type="AlphaFoldDB" id="A0A372IN40"/>
<reference evidence="1 2" key="1">
    <citation type="submission" date="2018-08" db="EMBL/GenBank/DDBJ databases">
        <title>Acidipila sp. 4G-K13, an acidobacterium isolated from forest soil.</title>
        <authorList>
            <person name="Gao Z.-H."/>
            <person name="Qiu L.-H."/>
        </authorList>
    </citation>
    <scope>NUCLEOTIDE SEQUENCE [LARGE SCALE GENOMIC DNA]</scope>
    <source>
        <strain evidence="1 2">4G-K13</strain>
    </source>
</reference>
<dbReference type="Proteomes" id="UP000264702">
    <property type="component" value="Unassembled WGS sequence"/>
</dbReference>
<evidence type="ECO:0000313" key="1">
    <source>
        <dbReference type="EMBL" id="RFU16357.1"/>
    </source>
</evidence>
<dbReference type="EMBL" id="QVQT01000004">
    <property type="protein sequence ID" value="RFU16357.1"/>
    <property type="molecule type" value="Genomic_DNA"/>
</dbReference>
<organism evidence="1 2">
    <name type="scientific">Paracidobacterium acidisoli</name>
    <dbReference type="NCBI Taxonomy" id="2303751"/>
    <lineage>
        <taxon>Bacteria</taxon>
        <taxon>Pseudomonadati</taxon>
        <taxon>Acidobacteriota</taxon>
        <taxon>Terriglobia</taxon>
        <taxon>Terriglobales</taxon>
        <taxon>Acidobacteriaceae</taxon>
        <taxon>Paracidobacterium</taxon>
    </lineage>
</organism>
<proteinExistence type="predicted"/>
<gene>
    <name evidence="1" type="ORF">D0Y96_13285</name>
</gene>